<sequence length="266" mass="28813">MSDLRIRASSFGKFFDCAYSWEGEHLLGKRKPAGLRALLGTSVHAGTAAFDSARLNGNEITPDEAAGAFVDTLHHPEYDVDFSNDNIKFAEAERIGLALTSKYCTEIAPLFTYTAVEMPLEPLTIDCGGGTTITLTGTMDRARVASSLDGSIIPDVKTGARVVTNGEANIKARSAQTGTYQLMYEQTTGERTVGAQIIGLGTTSKTPIAVSRVFDARRVLIGNDETPGLIHLAAEMFRAGLFPPNPQSYLCSKTYCSRWETCIYHE</sequence>
<dbReference type="RefSeq" id="WP_238461990.1">
    <property type="nucleotide sequence ID" value="NZ_JAKLJA010000001.1"/>
</dbReference>
<evidence type="ECO:0000313" key="3">
    <source>
        <dbReference type="Proteomes" id="UP001139308"/>
    </source>
</evidence>
<feature type="domain" description="PD-(D/E)XK endonuclease-like" evidence="1">
    <location>
        <begin position="8"/>
        <end position="262"/>
    </location>
</feature>
<evidence type="ECO:0000259" key="1">
    <source>
        <dbReference type="Pfam" id="PF12705"/>
    </source>
</evidence>
<comment type="caution">
    <text evidence="2">The sequence shown here is derived from an EMBL/GenBank/DDBJ whole genome shotgun (WGS) entry which is preliminary data.</text>
</comment>
<protein>
    <submittedName>
        <fullName evidence="2">PD-(D/E)XK nuclease family protein</fullName>
    </submittedName>
</protein>
<keyword evidence="3" id="KW-1185">Reference proteome</keyword>
<name>A0A9X1RLA4_9BURK</name>
<organism evidence="2 3">
    <name type="scientific">Paraburkholderia tagetis</name>
    <dbReference type="NCBI Taxonomy" id="2913261"/>
    <lineage>
        <taxon>Bacteria</taxon>
        <taxon>Pseudomonadati</taxon>
        <taxon>Pseudomonadota</taxon>
        <taxon>Betaproteobacteria</taxon>
        <taxon>Burkholderiales</taxon>
        <taxon>Burkholderiaceae</taxon>
        <taxon>Paraburkholderia</taxon>
    </lineage>
</organism>
<reference evidence="2" key="1">
    <citation type="submission" date="2022-01" db="EMBL/GenBank/DDBJ databases">
        <title>Genome sequence and assembly of Parabukholderia sp. RG36.</title>
        <authorList>
            <person name="Chhetri G."/>
        </authorList>
    </citation>
    <scope>NUCLEOTIDE SEQUENCE</scope>
    <source>
        <strain evidence="2">RG36</strain>
    </source>
</reference>
<evidence type="ECO:0000313" key="2">
    <source>
        <dbReference type="EMBL" id="MCG5072239.1"/>
    </source>
</evidence>
<dbReference type="EMBL" id="JAKLJA010000001">
    <property type="protein sequence ID" value="MCG5072239.1"/>
    <property type="molecule type" value="Genomic_DNA"/>
</dbReference>
<accession>A0A9X1RLA4</accession>
<proteinExistence type="predicted"/>
<dbReference type="InterPro" id="IPR038726">
    <property type="entry name" value="PDDEXK_AddAB-type"/>
</dbReference>
<dbReference type="Pfam" id="PF12705">
    <property type="entry name" value="PDDEXK_1"/>
    <property type="match status" value="1"/>
</dbReference>
<gene>
    <name evidence="2" type="ORF">L5014_02490</name>
</gene>
<dbReference type="AlphaFoldDB" id="A0A9X1RLA4"/>
<dbReference type="Proteomes" id="UP001139308">
    <property type="component" value="Unassembled WGS sequence"/>
</dbReference>